<evidence type="ECO:0000313" key="2">
    <source>
        <dbReference type="Proteomes" id="UP001157006"/>
    </source>
</evidence>
<gene>
    <name evidence="1" type="ORF">VFH_II116080</name>
</gene>
<dbReference type="EMBL" id="OX451737">
    <property type="protein sequence ID" value="CAI8598194.1"/>
    <property type="molecule type" value="Genomic_DNA"/>
</dbReference>
<keyword evidence="2" id="KW-1185">Reference proteome</keyword>
<name>A0AAV0ZMN9_VICFA</name>
<protein>
    <submittedName>
        <fullName evidence="1">Uncharacterized protein</fullName>
    </submittedName>
</protein>
<accession>A0AAV0ZMN9</accession>
<sequence>MDELKASKKEPSQDLRQEECDNVDIIKEANITFGDVTTYVNDNMEDMLETRAQIQNYVEQDISKSTKILKKLESRMMSYRGVNDKIIDYIDDVVPIINDNETTTKSTKTSKKKAEKNKTSLNLRRILPKILPHQVKIEKPLRRRRVI</sequence>
<proteinExistence type="predicted"/>
<organism evidence="1 2">
    <name type="scientific">Vicia faba</name>
    <name type="common">Broad bean</name>
    <name type="synonym">Faba vulgaris</name>
    <dbReference type="NCBI Taxonomy" id="3906"/>
    <lineage>
        <taxon>Eukaryota</taxon>
        <taxon>Viridiplantae</taxon>
        <taxon>Streptophyta</taxon>
        <taxon>Embryophyta</taxon>
        <taxon>Tracheophyta</taxon>
        <taxon>Spermatophyta</taxon>
        <taxon>Magnoliopsida</taxon>
        <taxon>eudicotyledons</taxon>
        <taxon>Gunneridae</taxon>
        <taxon>Pentapetalae</taxon>
        <taxon>rosids</taxon>
        <taxon>fabids</taxon>
        <taxon>Fabales</taxon>
        <taxon>Fabaceae</taxon>
        <taxon>Papilionoideae</taxon>
        <taxon>50 kb inversion clade</taxon>
        <taxon>NPAAA clade</taxon>
        <taxon>Hologalegina</taxon>
        <taxon>IRL clade</taxon>
        <taxon>Fabeae</taxon>
        <taxon>Vicia</taxon>
    </lineage>
</organism>
<dbReference type="Proteomes" id="UP001157006">
    <property type="component" value="Chromosome 2"/>
</dbReference>
<evidence type="ECO:0000313" key="1">
    <source>
        <dbReference type="EMBL" id="CAI8598194.1"/>
    </source>
</evidence>
<dbReference type="AlphaFoldDB" id="A0AAV0ZMN9"/>
<reference evidence="1 2" key="1">
    <citation type="submission" date="2023-01" db="EMBL/GenBank/DDBJ databases">
        <authorList>
            <person name="Kreplak J."/>
        </authorList>
    </citation>
    <scope>NUCLEOTIDE SEQUENCE [LARGE SCALE GENOMIC DNA]</scope>
</reference>